<proteinExistence type="predicted"/>
<feature type="compositionally biased region" description="Basic and acidic residues" evidence="1">
    <location>
        <begin position="697"/>
        <end position="714"/>
    </location>
</feature>
<feature type="region of interest" description="Disordered" evidence="1">
    <location>
        <begin position="740"/>
        <end position="825"/>
    </location>
</feature>
<comment type="caution">
    <text evidence="2">The sequence shown here is derived from an EMBL/GenBank/DDBJ whole genome shotgun (WGS) entry which is preliminary data.</text>
</comment>
<feature type="region of interest" description="Disordered" evidence="1">
    <location>
        <begin position="686"/>
        <end position="725"/>
    </location>
</feature>
<feature type="compositionally biased region" description="Pro residues" evidence="1">
    <location>
        <begin position="785"/>
        <end position="794"/>
    </location>
</feature>
<dbReference type="SUPFAM" id="SSF55811">
    <property type="entry name" value="Nudix"/>
    <property type="match status" value="1"/>
</dbReference>
<evidence type="ECO:0000256" key="1">
    <source>
        <dbReference type="SAM" id="MobiDB-lite"/>
    </source>
</evidence>
<dbReference type="AlphaFoldDB" id="A0A0F9L5D4"/>
<accession>A0A0F9L5D4</accession>
<feature type="compositionally biased region" description="Basic and acidic residues" evidence="1">
    <location>
        <begin position="741"/>
        <end position="767"/>
    </location>
</feature>
<reference evidence="2" key="1">
    <citation type="journal article" date="2015" name="Nature">
        <title>Complex archaea that bridge the gap between prokaryotes and eukaryotes.</title>
        <authorList>
            <person name="Spang A."/>
            <person name="Saw J.H."/>
            <person name="Jorgensen S.L."/>
            <person name="Zaremba-Niedzwiedzka K."/>
            <person name="Martijn J."/>
            <person name="Lind A.E."/>
            <person name="van Eijk R."/>
            <person name="Schleper C."/>
            <person name="Guy L."/>
            <person name="Ettema T.J."/>
        </authorList>
    </citation>
    <scope>NUCLEOTIDE SEQUENCE</scope>
</reference>
<evidence type="ECO:0000313" key="2">
    <source>
        <dbReference type="EMBL" id="KKM88838.1"/>
    </source>
</evidence>
<dbReference type="EMBL" id="LAZR01006908">
    <property type="protein sequence ID" value="KKM88838.1"/>
    <property type="molecule type" value="Genomic_DNA"/>
</dbReference>
<dbReference type="InterPro" id="IPR015797">
    <property type="entry name" value="NUDIX_hydrolase-like_dom_sf"/>
</dbReference>
<feature type="region of interest" description="Disordered" evidence="1">
    <location>
        <begin position="944"/>
        <end position="963"/>
    </location>
</feature>
<feature type="compositionally biased region" description="Pro residues" evidence="1">
    <location>
        <begin position="801"/>
        <end position="814"/>
    </location>
</feature>
<protein>
    <submittedName>
        <fullName evidence="2">Uncharacterized protein</fullName>
    </submittedName>
</protein>
<feature type="region of interest" description="Disordered" evidence="1">
    <location>
        <begin position="38"/>
        <end position="58"/>
    </location>
</feature>
<organism evidence="2">
    <name type="scientific">marine sediment metagenome</name>
    <dbReference type="NCBI Taxonomy" id="412755"/>
    <lineage>
        <taxon>unclassified sequences</taxon>
        <taxon>metagenomes</taxon>
        <taxon>ecological metagenomes</taxon>
    </lineage>
</organism>
<sequence>MGFWSKLKSYFKKTTTDTSTNGVKLTGGYAGGIEAHRTPSGYVPPPSGSYSGGTSGGTSYTGGGGTTAEIIAQQEDISPIQELEATKQDLTSIQKLEASKEGYSQQLGAFISPSPTGYGATGYIRQPTKKERIKIEEAQEKGRVIRKAGVTEEVQEFLKDIPEAISPEEISTTPPDIAPTEFGMGDIYKSFKDAITKPLIIKDIPVVRKVPEIIYDVGEGTAKGLLKIGYKGGEEILTTKGYVEKSKLKTPQKWLDYDRDTPLYLDPDVQTAVITGATLGLAGAGKVGAEILKYGGRAFGVYTGVEAIKNPTEENLAMALLFTLPEAYTNRGKIVQEFSGKKPSQIIPNKNDINYVSRTSRQRATVMINDGKGNYLVSKKGISAGGDMKKGSAEYNAIREMKEELGISPKDLEGFKFKEKIVTPEETFHVFEGTLKKNVKIKPRSDMKDGIKWVSKSEYKGVTGQTFRNPVEKSGVRIYELAIMNRLSGNKNPVTWLGYNTKYGKVYFGTQSRYDVPGKIAKEYAKLPEEMLIHATPNIPFKTEFGIPLKVKRSKIKRGKEGLYVQPPVSTKDILPEVFPIKLKGEKPAGYVGLSYLDLGVPARYDITFNPFVNLKRRGLYVLKGKVGKDIKLTKKALRGTESEQAIKYGRELKKKGRGEFIWIGGKKVRIREVILDEQMKSTEPLIKKGEKKKSKPSKDETDLDKFLKDQEKKQPKRKIKVEEGHTEYVTPYKFARGKRTKEIPQTKDVDLPRDLLREVELKDIPESPRTPPRSPPRSTQTEPPSIPPYIPKSPPREPPRSPPRMPPIIPKLPPRIGRKRMIVSKDKKAPSYDVFVKPPKRKKFLKVTKSPVGLIEARDTRNYFIDETTSRSGYLKPRKVKPSPLQFDIPKNYARDTQRKFRTFKQKKGKRTKLPKERVIERGKFLIDTKGEKQQLDIFKAMARSEKRKQRKSSKPVGLSFA</sequence>
<gene>
    <name evidence="2" type="ORF">LCGC14_1254720</name>
</gene>
<name>A0A0F9L5D4_9ZZZZ</name>
<dbReference type="Gene3D" id="3.90.79.10">
    <property type="entry name" value="Nucleoside Triphosphate Pyrophosphohydrolase"/>
    <property type="match status" value="1"/>
</dbReference>